<feature type="domain" description="Histone deacetylase" evidence="2">
    <location>
        <begin position="91"/>
        <end position="476"/>
    </location>
</feature>
<dbReference type="PRINTS" id="PR01270">
    <property type="entry name" value="HDASUPER"/>
</dbReference>
<feature type="region of interest" description="Disordered" evidence="1">
    <location>
        <begin position="542"/>
        <end position="592"/>
    </location>
</feature>
<protein>
    <recommendedName>
        <fullName evidence="2">Histone deacetylase domain-containing protein</fullName>
    </recommendedName>
</protein>
<gene>
    <name evidence="3" type="ORF">WICMUC_005897</name>
</gene>
<dbReference type="GO" id="GO:0005634">
    <property type="term" value="C:nucleus"/>
    <property type="evidence" value="ECO:0007669"/>
    <property type="project" value="TreeGrafter"/>
</dbReference>
<accession>A0A9P8P2D2</accession>
<dbReference type="InterPro" id="IPR023801">
    <property type="entry name" value="His_deacetylse_dom"/>
</dbReference>
<evidence type="ECO:0000256" key="1">
    <source>
        <dbReference type="SAM" id="MobiDB-lite"/>
    </source>
</evidence>
<reference evidence="3" key="1">
    <citation type="journal article" date="2021" name="Open Biol.">
        <title>Shared evolutionary footprints suggest mitochondrial oxidative damage underlies multiple complex I losses in fungi.</title>
        <authorList>
            <person name="Schikora-Tamarit M.A."/>
            <person name="Marcet-Houben M."/>
            <person name="Nosek J."/>
            <person name="Gabaldon T."/>
        </authorList>
    </citation>
    <scope>NUCLEOTIDE SEQUENCE</scope>
    <source>
        <strain evidence="3">CBS6341</strain>
    </source>
</reference>
<organism evidence="3 4">
    <name type="scientific">Wickerhamomyces mucosus</name>
    <dbReference type="NCBI Taxonomy" id="1378264"/>
    <lineage>
        <taxon>Eukaryota</taxon>
        <taxon>Fungi</taxon>
        <taxon>Dikarya</taxon>
        <taxon>Ascomycota</taxon>
        <taxon>Saccharomycotina</taxon>
        <taxon>Saccharomycetes</taxon>
        <taxon>Phaffomycetales</taxon>
        <taxon>Wickerhamomycetaceae</taxon>
        <taxon>Wickerhamomyces</taxon>
    </lineage>
</organism>
<dbReference type="Gene3D" id="3.40.800.20">
    <property type="entry name" value="Histone deacetylase domain"/>
    <property type="match status" value="1"/>
</dbReference>
<name>A0A9P8P2D2_9ASCO</name>
<dbReference type="Proteomes" id="UP000769528">
    <property type="component" value="Unassembled WGS sequence"/>
</dbReference>
<reference evidence="3" key="2">
    <citation type="submission" date="2021-01" db="EMBL/GenBank/DDBJ databases">
        <authorList>
            <person name="Schikora-Tamarit M.A."/>
        </authorList>
    </citation>
    <scope>NUCLEOTIDE SEQUENCE</scope>
    <source>
        <strain evidence="3">CBS6341</strain>
    </source>
</reference>
<dbReference type="InterPro" id="IPR000286">
    <property type="entry name" value="HDACs"/>
</dbReference>
<dbReference type="Pfam" id="PF00850">
    <property type="entry name" value="Hist_deacetyl"/>
    <property type="match status" value="1"/>
</dbReference>
<dbReference type="GO" id="GO:0010557">
    <property type="term" value="P:positive regulation of macromolecule biosynthetic process"/>
    <property type="evidence" value="ECO:0007669"/>
    <property type="project" value="UniProtKB-ARBA"/>
</dbReference>
<dbReference type="EMBL" id="JAEUBF010001525">
    <property type="protein sequence ID" value="KAH3663907.1"/>
    <property type="molecule type" value="Genomic_DNA"/>
</dbReference>
<dbReference type="OrthoDB" id="5232919at2759"/>
<proteinExistence type="predicted"/>
<dbReference type="InterPro" id="IPR023696">
    <property type="entry name" value="Ureohydrolase_dom_sf"/>
</dbReference>
<evidence type="ECO:0000259" key="2">
    <source>
        <dbReference type="Pfam" id="PF00850"/>
    </source>
</evidence>
<comment type="caution">
    <text evidence="3">The sequence shown here is derived from an EMBL/GenBank/DDBJ whole genome shotgun (WGS) entry which is preliminary data.</text>
</comment>
<dbReference type="PANTHER" id="PTHR47558">
    <property type="entry name" value="HISTONE DEACETYLASE HOS3"/>
    <property type="match status" value="1"/>
</dbReference>
<dbReference type="AlphaFoldDB" id="A0A9P8P2D2"/>
<dbReference type="SUPFAM" id="SSF52768">
    <property type="entry name" value="Arginase/deacetylase"/>
    <property type="match status" value="1"/>
</dbReference>
<dbReference type="PANTHER" id="PTHR47558:SF1">
    <property type="entry name" value="HISTONE DEACETYLASE HOS3"/>
    <property type="match status" value="1"/>
</dbReference>
<feature type="region of interest" description="Disordered" evidence="1">
    <location>
        <begin position="271"/>
        <end position="313"/>
    </location>
</feature>
<keyword evidence="4" id="KW-1185">Reference proteome</keyword>
<dbReference type="InterPro" id="IPR053244">
    <property type="entry name" value="HDAC_HD_type_1"/>
</dbReference>
<sequence length="592" mass="66490">MVSEPQGDDLDILSKYMNDLRIEAETEQNEPDNLKSFKNQFHRYLRESSTFLQIKSIEQTEKTLIILSPLSTKHHFGRNWSTKQEKSSIVERPERLLAASIGISAALTMYPQHFSISTSRATGSLHSPHVTRIHGTKWIEYLERLLNESDEKLNRSEIEVPDGWPKGDLYFTKETLVALGGVISTIQSAVDTIFDDEKPNRAFLLIRPPGHHSHPCSPSGFCFINNAHIAIEYSGQKEGVTHAVILDIDLHHGDGSQDICYDRAGFEPDFGESEENLGEKAESEDLKNKEAQDKLPEVPYDNTPEERTPKTPKVGYFSIHDINSFPTELGQASLNDIKNASVCISSHDLNIWNVHLEPYSTEEEFHQHYSNKYSAILRKAEEFFIKSRLSHERERMTNESLPPFKALVVVSAGFDASEYEDPRMQRHGVHVPTSFYAKFGADAVNLANSYSDGHLISVLEGGYSDGALTSGIFAHLCGLQGQKFLTEWGSKEVNKELVKLCRSSWKPLQTPASTPLKHWANQVGLIGRTLFPEFTLKQANNDIVSKPRQTRSQTKNSSAESNGSSTAISRSSSEVIQVKMESNQANDIKKQE</sequence>
<dbReference type="InterPro" id="IPR037138">
    <property type="entry name" value="His_deacetylse_dom_sf"/>
</dbReference>
<dbReference type="GO" id="GO:0010468">
    <property type="term" value="P:regulation of gene expression"/>
    <property type="evidence" value="ECO:0007669"/>
    <property type="project" value="UniProtKB-ARBA"/>
</dbReference>
<feature type="compositionally biased region" description="Polar residues" evidence="1">
    <location>
        <begin position="550"/>
        <end position="586"/>
    </location>
</feature>
<evidence type="ECO:0000313" key="3">
    <source>
        <dbReference type="EMBL" id="KAH3663907.1"/>
    </source>
</evidence>
<dbReference type="GO" id="GO:0004407">
    <property type="term" value="F:histone deacetylase activity"/>
    <property type="evidence" value="ECO:0007669"/>
    <property type="project" value="TreeGrafter"/>
</dbReference>
<evidence type="ECO:0000313" key="4">
    <source>
        <dbReference type="Proteomes" id="UP000769528"/>
    </source>
</evidence>
<feature type="compositionally biased region" description="Basic and acidic residues" evidence="1">
    <location>
        <begin position="277"/>
        <end position="296"/>
    </location>
</feature>